<evidence type="ECO:0000256" key="5">
    <source>
        <dbReference type="ARBA" id="ARBA00022989"/>
    </source>
</evidence>
<protein>
    <recommendedName>
        <fullName evidence="10">Sulfate exporter family transporter</fullName>
    </recommendedName>
</protein>
<dbReference type="EMBL" id="MIHC01000010">
    <property type="protein sequence ID" value="ODR08014.1"/>
    <property type="molecule type" value="Genomic_DNA"/>
</dbReference>
<keyword evidence="9" id="KW-1185">Reference proteome</keyword>
<feature type="transmembrane region" description="Helical" evidence="7">
    <location>
        <begin position="287"/>
        <end position="309"/>
    </location>
</feature>
<feature type="transmembrane region" description="Helical" evidence="7">
    <location>
        <begin position="163"/>
        <end position="184"/>
    </location>
</feature>
<dbReference type="AlphaFoldDB" id="A0A1E3T0Z9"/>
<evidence type="ECO:0000256" key="3">
    <source>
        <dbReference type="ARBA" id="ARBA00022475"/>
    </source>
</evidence>
<dbReference type="PANTHER" id="PTHR30106:SF2">
    <property type="entry name" value="UPF0324 INNER MEMBRANE PROTEIN YEIH"/>
    <property type="match status" value="1"/>
</dbReference>
<evidence type="ECO:0000256" key="1">
    <source>
        <dbReference type="ARBA" id="ARBA00004651"/>
    </source>
</evidence>
<comment type="caution">
    <text evidence="8">The sequence shown here is derived from an EMBL/GenBank/DDBJ whole genome shotgun (WGS) entry which is preliminary data.</text>
</comment>
<feature type="transmembrane region" description="Helical" evidence="7">
    <location>
        <begin position="257"/>
        <end position="275"/>
    </location>
</feature>
<feature type="transmembrane region" description="Helical" evidence="7">
    <location>
        <begin position="216"/>
        <end position="237"/>
    </location>
</feature>
<dbReference type="STRING" id="243061.AWC25_07880"/>
<dbReference type="PANTHER" id="PTHR30106">
    <property type="entry name" value="INNER MEMBRANE PROTEIN YEIH-RELATED"/>
    <property type="match status" value="1"/>
</dbReference>
<keyword evidence="5 7" id="KW-1133">Transmembrane helix</keyword>
<comment type="subcellular location">
    <subcellularLocation>
        <location evidence="1">Cell membrane</location>
        <topology evidence="1">Multi-pass membrane protein</topology>
    </subcellularLocation>
</comment>
<comment type="similarity">
    <text evidence="2">Belongs to the UPF0324 family.</text>
</comment>
<evidence type="ECO:0000256" key="4">
    <source>
        <dbReference type="ARBA" id="ARBA00022692"/>
    </source>
</evidence>
<feature type="transmembrane region" description="Helical" evidence="7">
    <location>
        <begin position="45"/>
        <end position="64"/>
    </location>
</feature>
<sequence>MREGTARPLRRAPNPVAVGPGVALCAIATAGTLAINHWLPTVSPLLIAIVLGAVAANVAPLPRWLRPGLQFSAKRLLRIGVAMLGLQLVLGDILRLGYGVIIVVVAIVGLGIGGTMFVGRLLGLSWTQRLLIACGFSICGAAAVAAVDGVIQAEDDEDVPTAIALVVICGTLMIPLVPALAHALRLSDLAAGAWAGGSIHEVAQVVAAAATMGGGALGVAVVVKLARVLMLAPVMAVLSVRQRRIAGTGTDIKRPPLVPLFVVAFMVCVALRSAGVVPTHALQYAKVVQVALLSAAMFALGTGVHASVLKKVGPRPFVLAIVSTGWIASVALTGVVLASR</sequence>
<evidence type="ECO:0000256" key="6">
    <source>
        <dbReference type="ARBA" id="ARBA00023136"/>
    </source>
</evidence>
<proteinExistence type="inferred from homology"/>
<dbReference type="InterPro" id="IPR018383">
    <property type="entry name" value="UPF0324_pro"/>
</dbReference>
<evidence type="ECO:0000313" key="9">
    <source>
        <dbReference type="Proteomes" id="UP000094224"/>
    </source>
</evidence>
<gene>
    <name evidence="8" type="ORF">BHQ21_07970</name>
</gene>
<dbReference type="GO" id="GO:0005886">
    <property type="term" value="C:plasma membrane"/>
    <property type="evidence" value="ECO:0007669"/>
    <property type="project" value="UniProtKB-SubCell"/>
</dbReference>
<feature type="transmembrane region" description="Helical" evidence="7">
    <location>
        <begin position="130"/>
        <end position="151"/>
    </location>
</feature>
<keyword evidence="4 7" id="KW-0812">Transmembrane</keyword>
<evidence type="ECO:0000313" key="8">
    <source>
        <dbReference type="EMBL" id="ODR08014.1"/>
    </source>
</evidence>
<keyword evidence="6 7" id="KW-0472">Membrane</keyword>
<feature type="transmembrane region" description="Helical" evidence="7">
    <location>
        <begin position="76"/>
        <end position="94"/>
    </location>
</feature>
<evidence type="ECO:0000256" key="2">
    <source>
        <dbReference type="ARBA" id="ARBA00007977"/>
    </source>
</evidence>
<dbReference type="RefSeq" id="WP_069399780.1">
    <property type="nucleotide sequence ID" value="NZ_JACKTB010000012.1"/>
</dbReference>
<reference evidence="9" key="1">
    <citation type="submission" date="2016-09" db="EMBL/GenBank/DDBJ databases">
        <authorList>
            <person name="Greninger A.L."/>
            <person name="Jerome K.R."/>
            <person name="Mcnair B."/>
            <person name="Wallis C."/>
            <person name="Fang F."/>
        </authorList>
    </citation>
    <scope>NUCLEOTIDE SEQUENCE [LARGE SCALE GENOMIC DNA]</scope>
    <source>
        <strain evidence="9">BC1_M4</strain>
    </source>
</reference>
<evidence type="ECO:0000256" key="7">
    <source>
        <dbReference type="SAM" id="Phobius"/>
    </source>
</evidence>
<organism evidence="8 9">
    <name type="scientific">Mycobacterium sherrisii</name>
    <dbReference type="NCBI Taxonomy" id="243061"/>
    <lineage>
        <taxon>Bacteria</taxon>
        <taxon>Bacillati</taxon>
        <taxon>Actinomycetota</taxon>
        <taxon>Actinomycetes</taxon>
        <taxon>Mycobacteriales</taxon>
        <taxon>Mycobacteriaceae</taxon>
        <taxon>Mycobacterium</taxon>
        <taxon>Mycobacterium simiae complex</taxon>
    </lineage>
</organism>
<dbReference type="Proteomes" id="UP000094224">
    <property type="component" value="Unassembled WGS sequence"/>
</dbReference>
<feature type="transmembrane region" description="Helical" evidence="7">
    <location>
        <begin position="191"/>
        <end position="210"/>
    </location>
</feature>
<keyword evidence="3" id="KW-1003">Cell membrane</keyword>
<name>A0A1E3T0Z9_9MYCO</name>
<feature type="transmembrane region" description="Helical" evidence="7">
    <location>
        <begin position="21"/>
        <end position="39"/>
    </location>
</feature>
<feature type="transmembrane region" description="Helical" evidence="7">
    <location>
        <begin position="100"/>
        <end position="118"/>
    </location>
</feature>
<accession>A0A1E3T0Z9</accession>
<feature type="transmembrane region" description="Helical" evidence="7">
    <location>
        <begin position="316"/>
        <end position="338"/>
    </location>
</feature>
<evidence type="ECO:0008006" key="10">
    <source>
        <dbReference type="Google" id="ProtNLM"/>
    </source>
</evidence>
<dbReference type="Pfam" id="PF03601">
    <property type="entry name" value="Cons_hypoth698"/>
    <property type="match status" value="1"/>
</dbReference>